<dbReference type="AlphaFoldDB" id="A0A1A9ZA52"/>
<dbReference type="Proteomes" id="UP000092445">
    <property type="component" value="Unassembled WGS sequence"/>
</dbReference>
<accession>A0A1A9ZA52</accession>
<evidence type="ECO:0000313" key="1">
    <source>
        <dbReference type="EnsemblMetazoa" id="GPAI008322-PA"/>
    </source>
</evidence>
<dbReference type="VEuPathDB" id="VectorBase:GPAI008322"/>
<dbReference type="EnsemblMetazoa" id="GPAI008322-RA">
    <property type="protein sequence ID" value="GPAI008322-PA"/>
    <property type="gene ID" value="GPAI008322"/>
</dbReference>
<name>A0A1A9ZA52_GLOPL</name>
<evidence type="ECO:0000313" key="2">
    <source>
        <dbReference type="Proteomes" id="UP000092445"/>
    </source>
</evidence>
<sequence>MNLFEKQCRVQVSKETPSMRNNDQNSLITADKTFIDAYALETVSLSKFLMQPTVNNEIDANAVSVILTTKERKTPQLEISFTLNKLGLAQRHQFLPIASTLLIYFIEG</sequence>
<proteinExistence type="predicted"/>
<reference evidence="1" key="2">
    <citation type="submission" date="2020-05" db="UniProtKB">
        <authorList>
            <consortium name="EnsemblMetazoa"/>
        </authorList>
    </citation>
    <scope>IDENTIFICATION</scope>
    <source>
        <strain evidence="1">IAEA</strain>
    </source>
</reference>
<keyword evidence="2" id="KW-1185">Reference proteome</keyword>
<organism evidence="1 2">
    <name type="scientific">Glossina pallidipes</name>
    <name type="common">Tsetse fly</name>
    <dbReference type="NCBI Taxonomy" id="7398"/>
    <lineage>
        <taxon>Eukaryota</taxon>
        <taxon>Metazoa</taxon>
        <taxon>Ecdysozoa</taxon>
        <taxon>Arthropoda</taxon>
        <taxon>Hexapoda</taxon>
        <taxon>Insecta</taxon>
        <taxon>Pterygota</taxon>
        <taxon>Neoptera</taxon>
        <taxon>Endopterygota</taxon>
        <taxon>Diptera</taxon>
        <taxon>Brachycera</taxon>
        <taxon>Muscomorpha</taxon>
        <taxon>Hippoboscoidea</taxon>
        <taxon>Glossinidae</taxon>
        <taxon>Glossina</taxon>
    </lineage>
</organism>
<reference evidence="2" key="1">
    <citation type="submission" date="2014-03" db="EMBL/GenBank/DDBJ databases">
        <authorList>
            <person name="Aksoy S."/>
            <person name="Warren W."/>
            <person name="Wilson R.K."/>
        </authorList>
    </citation>
    <scope>NUCLEOTIDE SEQUENCE [LARGE SCALE GENOMIC DNA]</scope>
    <source>
        <strain evidence="2">IAEA</strain>
    </source>
</reference>
<protein>
    <submittedName>
        <fullName evidence="1">Uncharacterized protein</fullName>
    </submittedName>
</protein>